<gene>
    <name evidence="3" type="ORF">OERS_06040</name>
    <name evidence="2" type="ORF">OJAG_13050</name>
</gene>
<dbReference type="Proteomes" id="UP000076447">
    <property type="component" value="Unassembled WGS sequence"/>
</dbReference>
<organism evidence="2 4">
    <name type="scientific">Oerskovia enterophila</name>
    <dbReference type="NCBI Taxonomy" id="43678"/>
    <lineage>
        <taxon>Bacteria</taxon>
        <taxon>Bacillati</taxon>
        <taxon>Actinomycetota</taxon>
        <taxon>Actinomycetes</taxon>
        <taxon>Micrococcales</taxon>
        <taxon>Cellulomonadaceae</taxon>
        <taxon>Oerskovia</taxon>
    </lineage>
</organism>
<evidence type="ECO:0000313" key="2">
    <source>
        <dbReference type="EMBL" id="KZM35980.1"/>
    </source>
</evidence>
<reference evidence="3 5" key="2">
    <citation type="submission" date="2016-06" db="EMBL/GenBank/DDBJ databases">
        <title>Genome sequence of Oerskovia enterophila DSM 43852.</title>
        <authorList>
            <person name="Poehlein A."/>
            <person name="Jag V."/>
            <person name="Bengelsdorf F.R."/>
            <person name="Daniel R."/>
            <person name="Duerre P."/>
        </authorList>
    </citation>
    <scope>NUCLEOTIDE SEQUENCE [LARGE SCALE GENOMIC DNA]</scope>
    <source>
        <strain evidence="3 5">DSM 43852</strain>
    </source>
</reference>
<accession>A0A163S3I4</accession>
<feature type="region of interest" description="Disordered" evidence="1">
    <location>
        <begin position="55"/>
        <end position="74"/>
    </location>
</feature>
<dbReference type="Proteomes" id="UP000093412">
    <property type="component" value="Unassembled WGS sequence"/>
</dbReference>
<reference evidence="2 4" key="1">
    <citation type="submission" date="2016-01" db="EMBL/GenBank/DDBJ databases">
        <title>Genome sequence of Oerskovia enterophila VJag, an agar and cellulose degrading bacterium.</title>
        <authorList>
            <person name="Poehlein A."/>
            <person name="Jag V."/>
            <person name="Bengelsdorf F."/>
            <person name="Duerre P."/>
            <person name="Daniel R."/>
        </authorList>
    </citation>
    <scope>NUCLEOTIDE SEQUENCE [LARGE SCALE GENOMIC DNA]</scope>
    <source>
        <strain evidence="2 4">VJag</strain>
    </source>
</reference>
<name>A0A163S3I4_9CELL</name>
<comment type="caution">
    <text evidence="2">The sequence shown here is derived from an EMBL/GenBank/DDBJ whole genome shotgun (WGS) entry which is preliminary data.</text>
</comment>
<dbReference type="STRING" id="43678.OJAG_13050"/>
<evidence type="ECO:0000313" key="3">
    <source>
        <dbReference type="EMBL" id="OCI32674.1"/>
    </source>
</evidence>
<protein>
    <submittedName>
        <fullName evidence="2">Uncharacterized protein</fullName>
    </submittedName>
</protein>
<evidence type="ECO:0000313" key="5">
    <source>
        <dbReference type="Proteomes" id="UP000093412"/>
    </source>
</evidence>
<sequence length="74" mass="7937">MIGTTSREGRPTMAWNDRGILAATLGHTGRAWTDASSDPAPADPEFLRRTTYLGPELGFEHPGEGPPSGFPTVR</sequence>
<dbReference type="EMBL" id="LRIE01000062">
    <property type="protein sequence ID" value="KZM35980.1"/>
    <property type="molecule type" value="Genomic_DNA"/>
</dbReference>
<feature type="compositionally biased region" description="Pro residues" evidence="1">
    <location>
        <begin position="64"/>
        <end position="74"/>
    </location>
</feature>
<keyword evidence="5" id="KW-1185">Reference proteome</keyword>
<proteinExistence type="predicted"/>
<dbReference type="EMBL" id="MAQA01000004">
    <property type="protein sequence ID" value="OCI32674.1"/>
    <property type="molecule type" value="Genomic_DNA"/>
</dbReference>
<evidence type="ECO:0000256" key="1">
    <source>
        <dbReference type="SAM" id="MobiDB-lite"/>
    </source>
</evidence>
<dbReference type="AlphaFoldDB" id="A0A163S3I4"/>
<evidence type="ECO:0000313" key="4">
    <source>
        <dbReference type="Proteomes" id="UP000076447"/>
    </source>
</evidence>
<dbReference type="RefSeq" id="WP_139107667.1">
    <property type="nucleotide sequence ID" value="NZ_LRIE01000062.1"/>
</dbReference>
<dbReference type="PATRIC" id="fig|43678.3.peg.1365"/>